<keyword evidence="5" id="KW-1185">Reference proteome</keyword>
<evidence type="ECO:0000259" key="3">
    <source>
        <dbReference type="PROSITE" id="PS50076"/>
    </source>
</evidence>
<dbReference type="GO" id="GO:0005198">
    <property type="term" value="F:structural molecule activity"/>
    <property type="evidence" value="ECO:0007669"/>
    <property type="project" value="InterPro"/>
</dbReference>
<dbReference type="SUPFAM" id="SSF48452">
    <property type="entry name" value="TPR-like"/>
    <property type="match status" value="2"/>
</dbReference>
<protein>
    <submittedName>
        <fullName evidence="4">Clathrin heavy-chain terminal domain-containing protein</fullName>
    </submittedName>
</protein>
<dbReference type="CDD" id="cd06257">
    <property type="entry name" value="DnaJ"/>
    <property type="match status" value="1"/>
</dbReference>
<feature type="region of interest" description="Disordered" evidence="2">
    <location>
        <begin position="594"/>
        <end position="616"/>
    </location>
</feature>
<dbReference type="GO" id="GO:0006886">
    <property type="term" value="P:intracellular protein transport"/>
    <property type="evidence" value="ECO:0007669"/>
    <property type="project" value="InterPro"/>
</dbReference>
<gene>
    <name evidence="4" type="ORF">AURDEDRAFT_117073</name>
</gene>
<dbReference type="GO" id="GO:0006898">
    <property type="term" value="P:receptor-mediated endocytosis"/>
    <property type="evidence" value="ECO:0007669"/>
    <property type="project" value="TreeGrafter"/>
</dbReference>
<feature type="repeat" description="TPR" evidence="1">
    <location>
        <begin position="512"/>
        <end position="545"/>
    </location>
</feature>
<keyword evidence="1" id="KW-0802">TPR repeat</keyword>
<dbReference type="SUPFAM" id="SSF50989">
    <property type="entry name" value="Clathrin heavy-chain terminal domain"/>
    <property type="match status" value="1"/>
</dbReference>
<dbReference type="InterPro" id="IPR011990">
    <property type="entry name" value="TPR-like_helical_dom_sf"/>
</dbReference>
<dbReference type="GO" id="GO:0030132">
    <property type="term" value="C:clathrin coat of coated pit"/>
    <property type="evidence" value="ECO:0007669"/>
    <property type="project" value="InterPro"/>
</dbReference>
<feature type="non-terminal residue" evidence="4">
    <location>
        <position position="1"/>
    </location>
</feature>
<dbReference type="Gene3D" id="2.130.10.110">
    <property type="entry name" value="Clathrin heavy-chain terminal domain"/>
    <property type="match status" value="1"/>
</dbReference>
<dbReference type="Proteomes" id="UP000006514">
    <property type="component" value="Unassembled WGS sequence"/>
</dbReference>
<dbReference type="SUPFAM" id="SSF46565">
    <property type="entry name" value="Chaperone J-domain"/>
    <property type="match status" value="1"/>
</dbReference>
<dbReference type="InterPro" id="IPR036869">
    <property type="entry name" value="J_dom_sf"/>
</dbReference>
<dbReference type="eggNOG" id="KOG0985">
    <property type="taxonomic scope" value="Eukaryota"/>
</dbReference>
<dbReference type="PROSITE" id="PS50076">
    <property type="entry name" value="DNAJ_2"/>
    <property type="match status" value="1"/>
</dbReference>
<dbReference type="GO" id="GO:0071439">
    <property type="term" value="C:clathrin complex"/>
    <property type="evidence" value="ECO:0007669"/>
    <property type="project" value="TreeGrafter"/>
</dbReference>
<evidence type="ECO:0000313" key="4">
    <source>
        <dbReference type="EMBL" id="EJD36485.1"/>
    </source>
</evidence>
<dbReference type="PANTHER" id="PTHR10292:SF1">
    <property type="entry name" value="CLATHRIN HEAVY CHAIN"/>
    <property type="match status" value="1"/>
</dbReference>
<dbReference type="Gene3D" id="1.25.40.10">
    <property type="entry name" value="Tetratricopeptide repeat domain"/>
    <property type="match status" value="1"/>
</dbReference>
<dbReference type="InParanoid" id="J0LG90"/>
<dbReference type="eggNOG" id="KOG0550">
    <property type="taxonomic scope" value="Eukaryota"/>
</dbReference>
<accession>J0LG90</accession>
<dbReference type="SMART" id="SM00028">
    <property type="entry name" value="TPR"/>
    <property type="match status" value="4"/>
</dbReference>
<dbReference type="PROSITE" id="PS50005">
    <property type="entry name" value="TPR"/>
    <property type="match status" value="2"/>
</dbReference>
<evidence type="ECO:0000256" key="1">
    <source>
        <dbReference type="PROSITE-ProRule" id="PRU00339"/>
    </source>
</evidence>
<sequence length="689" mass="77288">MASALKALIVSHQDHLLRVGGLQQGRIEHVNLASNRAAVFTHVSGKQKKSVALDLSDPIAVVNTWQNTDDGAYNPQSMLVVLVGAKGMLYVCDAEKGAKLESHRMNDDVELVRWINAHTVAVVTRSAVWHWRVTRNRCGRPEEWFLRDPALGNATVVDYRVCGDGSWCALMAHEPNIDAREHIPAEGLVQLFSREAGASKLVEAHALDLVESDLTGFPRGMTLCIYAKRTLMSSELRITEINRDGESAFGHRVFPLNFSPDAFDDYPLSLHVSQPHGIIFLTTAMGYVHLYDMESGVQLLRQRITHRNVLTTARNEDGTGIILIDEDHRASRVVLNEEHFIQYLLNNNFQNLQVLFRIADRNQDWKLFAKHHLQLSVARHDEAEAYMRANWCSFETPQPVDETGRLSARLWAGDGTLGVTDTAAYTLRGIVLFLCGMLQDSVKYAREALKTNPDDRHARILLWRAEDVIAAKADGNAAYTKAQYPTAIEHYEKALKQIGDQEEEGHGGVIRAVILNNRAIAYLRSGKHKEAVADASLSLELQPHNWKALRTRGSAQIALRNFDSAVTDILHAMKLCPHLEEKAKLQTELAEAQRGRGFSSGPAVGRPVSAMARGTTPTMPPVKDYYRILNVNRFASDMEIRQAYRQRTLQLHPRNGGNPETYKLLEEGYRTLSNATARRQYDAMLNIQF</sequence>
<dbReference type="InterPro" id="IPR001623">
    <property type="entry name" value="DnaJ_domain"/>
</dbReference>
<proteinExistence type="predicted"/>
<dbReference type="GO" id="GO:0032051">
    <property type="term" value="F:clathrin light chain binding"/>
    <property type="evidence" value="ECO:0007669"/>
    <property type="project" value="TreeGrafter"/>
</dbReference>
<name>J0LG90_AURST</name>
<organism evidence="4 5">
    <name type="scientific">Auricularia subglabra (strain TFB-10046 / SS5)</name>
    <name type="common">White-rot fungus</name>
    <name type="synonym">Auricularia delicata (strain TFB10046)</name>
    <dbReference type="NCBI Taxonomy" id="717982"/>
    <lineage>
        <taxon>Eukaryota</taxon>
        <taxon>Fungi</taxon>
        <taxon>Dikarya</taxon>
        <taxon>Basidiomycota</taxon>
        <taxon>Agaricomycotina</taxon>
        <taxon>Agaricomycetes</taxon>
        <taxon>Auriculariales</taxon>
        <taxon>Auriculariaceae</taxon>
        <taxon>Auricularia</taxon>
    </lineage>
</organism>
<evidence type="ECO:0000256" key="2">
    <source>
        <dbReference type="SAM" id="MobiDB-lite"/>
    </source>
</evidence>
<dbReference type="PANTHER" id="PTHR10292">
    <property type="entry name" value="CLATHRIN HEAVY CHAIN RELATED"/>
    <property type="match status" value="1"/>
</dbReference>
<dbReference type="SMART" id="SM00271">
    <property type="entry name" value="DnaJ"/>
    <property type="match status" value="1"/>
</dbReference>
<dbReference type="KEGG" id="adl:AURDEDRAFT_117073"/>
<dbReference type="OrthoDB" id="10250354at2759"/>
<dbReference type="AlphaFoldDB" id="J0LG90"/>
<evidence type="ECO:0000313" key="5">
    <source>
        <dbReference type="Proteomes" id="UP000006514"/>
    </source>
</evidence>
<reference evidence="5" key="1">
    <citation type="journal article" date="2012" name="Science">
        <title>The Paleozoic origin of enzymatic lignin decomposition reconstructed from 31 fungal genomes.</title>
        <authorList>
            <person name="Floudas D."/>
            <person name="Binder M."/>
            <person name="Riley R."/>
            <person name="Barry K."/>
            <person name="Blanchette R.A."/>
            <person name="Henrissat B."/>
            <person name="Martinez A.T."/>
            <person name="Otillar R."/>
            <person name="Spatafora J.W."/>
            <person name="Yadav J.S."/>
            <person name="Aerts A."/>
            <person name="Benoit I."/>
            <person name="Boyd A."/>
            <person name="Carlson A."/>
            <person name="Copeland A."/>
            <person name="Coutinho P.M."/>
            <person name="de Vries R.P."/>
            <person name="Ferreira P."/>
            <person name="Findley K."/>
            <person name="Foster B."/>
            <person name="Gaskell J."/>
            <person name="Glotzer D."/>
            <person name="Gorecki P."/>
            <person name="Heitman J."/>
            <person name="Hesse C."/>
            <person name="Hori C."/>
            <person name="Igarashi K."/>
            <person name="Jurgens J.A."/>
            <person name="Kallen N."/>
            <person name="Kersten P."/>
            <person name="Kohler A."/>
            <person name="Kuees U."/>
            <person name="Kumar T.K.A."/>
            <person name="Kuo A."/>
            <person name="LaButti K."/>
            <person name="Larrondo L.F."/>
            <person name="Lindquist E."/>
            <person name="Ling A."/>
            <person name="Lombard V."/>
            <person name="Lucas S."/>
            <person name="Lundell T."/>
            <person name="Martin R."/>
            <person name="McLaughlin D.J."/>
            <person name="Morgenstern I."/>
            <person name="Morin E."/>
            <person name="Murat C."/>
            <person name="Nagy L.G."/>
            <person name="Nolan M."/>
            <person name="Ohm R.A."/>
            <person name="Patyshakuliyeva A."/>
            <person name="Rokas A."/>
            <person name="Ruiz-Duenas F.J."/>
            <person name="Sabat G."/>
            <person name="Salamov A."/>
            <person name="Samejima M."/>
            <person name="Schmutz J."/>
            <person name="Slot J.C."/>
            <person name="St John F."/>
            <person name="Stenlid J."/>
            <person name="Sun H."/>
            <person name="Sun S."/>
            <person name="Syed K."/>
            <person name="Tsang A."/>
            <person name="Wiebenga A."/>
            <person name="Young D."/>
            <person name="Pisabarro A."/>
            <person name="Eastwood D.C."/>
            <person name="Martin F."/>
            <person name="Cullen D."/>
            <person name="Grigoriev I.V."/>
            <person name="Hibbett D.S."/>
        </authorList>
    </citation>
    <scope>NUCLEOTIDE SEQUENCE [LARGE SCALE GENOMIC DNA]</scope>
    <source>
        <strain evidence="5">TFB10046</strain>
    </source>
</reference>
<dbReference type="Pfam" id="PF00226">
    <property type="entry name" value="DnaJ"/>
    <property type="match status" value="1"/>
</dbReference>
<feature type="domain" description="J" evidence="3">
    <location>
        <begin position="624"/>
        <end position="685"/>
    </location>
</feature>
<dbReference type="GO" id="GO:0030130">
    <property type="term" value="C:clathrin coat of trans-Golgi network vesicle"/>
    <property type="evidence" value="ECO:0007669"/>
    <property type="project" value="InterPro"/>
</dbReference>
<feature type="repeat" description="TPR" evidence="1">
    <location>
        <begin position="422"/>
        <end position="455"/>
    </location>
</feature>
<dbReference type="Gene3D" id="1.10.287.110">
    <property type="entry name" value="DnaJ domain"/>
    <property type="match status" value="1"/>
</dbReference>
<dbReference type="EMBL" id="JH687860">
    <property type="protein sequence ID" value="EJD36485.1"/>
    <property type="molecule type" value="Genomic_DNA"/>
</dbReference>
<dbReference type="InterPro" id="IPR016025">
    <property type="entry name" value="Clathrin_H-chain_N"/>
</dbReference>
<dbReference type="InterPro" id="IPR019734">
    <property type="entry name" value="TPR_rpt"/>
</dbReference>